<accession>K1Q9L7</accession>
<dbReference type="InParanoid" id="K1Q9L7"/>
<proteinExistence type="predicted"/>
<reference evidence="1" key="1">
    <citation type="journal article" date="2012" name="Nature">
        <title>The oyster genome reveals stress adaptation and complexity of shell formation.</title>
        <authorList>
            <person name="Zhang G."/>
            <person name="Fang X."/>
            <person name="Guo X."/>
            <person name="Li L."/>
            <person name="Luo R."/>
            <person name="Xu F."/>
            <person name="Yang P."/>
            <person name="Zhang L."/>
            <person name="Wang X."/>
            <person name="Qi H."/>
            <person name="Xiong Z."/>
            <person name="Que H."/>
            <person name="Xie Y."/>
            <person name="Holland P.W."/>
            <person name="Paps J."/>
            <person name="Zhu Y."/>
            <person name="Wu F."/>
            <person name="Chen Y."/>
            <person name="Wang J."/>
            <person name="Peng C."/>
            <person name="Meng J."/>
            <person name="Yang L."/>
            <person name="Liu J."/>
            <person name="Wen B."/>
            <person name="Zhang N."/>
            <person name="Huang Z."/>
            <person name="Zhu Q."/>
            <person name="Feng Y."/>
            <person name="Mount A."/>
            <person name="Hedgecock D."/>
            <person name="Xu Z."/>
            <person name="Liu Y."/>
            <person name="Domazet-Loso T."/>
            <person name="Du Y."/>
            <person name="Sun X."/>
            <person name="Zhang S."/>
            <person name="Liu B."/>
            <person name="Cheng P."/>
            <person name="Jiang X."/>
            <person name="Li J."/>
            <person name="Fan D."/>
            <person name="Wang W."/>
            <person name="Fu W."/>
            <person name="Wang T."/>
            <person name="Wang B."/>
            <person name="Zhang J."/>
            <person name="Peng Z."/>
            <person name="Li Y."/>
            <person name="Li N."/>
            <person name="Wang J."/>
            <person name="Chen M."/>
            <person name="He Y."/>
            <person name="Tan F."/>
            <person name="Song X."/>
            <person name="Zheng Q."/>
            <person name="Huang R."/>
            <person name="Yang H."/>
            <person name="Du X."/>
            <person name="Chen L."/>
            <person name="Yang M."/>
            <person name="Gaffney P.M."/>
            <person name="Wang S."/>
            <person name="Luo L."/>
            <person name="She Z."/>
            <person name="Ming Y."/>
            <person name="Huang W."/>
            <person name="Zhang S."/>
            <person name="Huang B."/>
            <person name="Zhang Y."/>
            <person name="Qu T."/>
            <person name="Ni P."/>
            <person name="Miao G."/>
            <person name="Wang J."/>
            <person name="Wang Q."/>
            <person name="Steinberg C.E."/>
            <person name="Wang H."/>
            <person name="Li N."/>
            <person name="Qian L."/>
            <person name="Zhang G."/>
            <person name="Li Y."/>
            <person name="Yang H."/>
            <person name="Liu X."/>
            <person name="Wang J."/>
            <person name="Yin Y."/>
            <person name="Wang J."/>
        </authorList>
    </citation>
    <scope>NUCLEOTIDE SEQUENCE [LARGE SCALE GENOMIC DNA]</scope>
    <source>
        <strain evidence="1">05x7-T-G4-1.051#20</strain>
    </source>
</reference>
<dbReference type="EMBL" id="JH816276">
    <property type="protein sequence ID" value="EKC30648.1"/>
    <property type="molecule type" value="Genomic_DNA"/>
</dbReference>
<evidence type="ECO:0000313" key="1">
    <source>
        <dbReference type="EMBL" id="EKC30648.1"/>
    </source>
</evidence>
<organism evidence="1">
    <name type="scientific">Magallana gigas</name>
    <name type="common">Pacific oyster</name>
    <name type="synonym">Crassostrea gigas</name>
    <dbReference type="NCBI Taxonomy" id="29159"/>
    <lineage>
        <taxon>Eukaryota</taxon>
        <taxon>Metazoa</taxon>
        <taxon>Spiralia</taxon>
        <taxon>Lophotrochozoa</taxon>
        <taxon>Mollusca</taxon>
        <taxon>Bivalvia</taxon>
        <taxon>Autobranchia</taxon>
        <taxon>Pteriomorphia</taxon>
        <taxon>Ostreida</taxon>
        <taxon>Ostreoidea</taxon>
        <taxon>Ostreidae</taxon>
        <taxon>Magallana</taxon>
    </lineage>
</organism>
<protein>
    <submittedName>
        <fullName evidence="1">Uncharacterized protein</fullName>
    </submittedName>
</protein>
<sequence length="59" mass="6865">MSTCTYVSYYVLLNIFVKSLAEIELRWSLEVIPHKVSVHPKINIMKSPTLRPEPLILRP</sequence>
<gene>
    <name evidence="1" type="ORF">CGI_10014668</name>
</gene>
<name>K1Q9L7_MAGGI</name>
<dbReference type="HOGENOM" id="CLU_2963013_0_0_1"/>
<dbReference type="AlphaFoldDB" id="K1Q9L7"/>